<evidence type="ECO:0000313" key="2">
    <source>
        <dbReference type="EMBL" id="AJE28072.1"/>
    </source>
</evidence>
<dbReference type="OrthoDB" id="27393at10239"/>
<dbReference type="SUPFAM" id="SSF68912">
    <property type="entry name" value="Rho N-terminal domain-like"/>
    <property type="match status" value="1"/>
</dbReference>
<dbReference type="Pfam" id="PF12949">
    <property type="entry name" value="HeH"/>
    <property type="match status" value="1"/>
</dbReference>
<keyword evidence="3" id="KW-1185">Reference proteome</keyword>
<dbReference type="CDD" id="cd12935">
    <property type="entry name" value="LEM_like"/>
    <property type="match status" value="1"/>
</dbReference>
<feature type="domain" description="HeH/LEM" evidence="1">
    <location>
        <begin position="17"/>
        <end position="49"/>
    </location>
</feature>
<dbReference type="GeneID" id="26636892"/>
<evidence type="ECO:0000313" key="3">
    <source>
        <dbReference type="Proteomes" id="UP000031722"/>
    </source>
</evidence>
<dbReference type="EMBL" id="KP399678">
    <property type="protein sequence ID" value="AJE28072.1"/>
    <property type="molecule type" value="Genomic_DNA"/>
</dbReference>
<dbReference type="InterPro" id="IPR036269">
    <property type="entry name" value="Rho_N_sf"/>
</dbReference>
<proteinExistence type="predicted"/>
<dbReference type="RefSeq" id="YP_009210455.1">
    <property type="nucleotide sequence ID" value="NC_028929.1"/>
</dbReference>
<evidence type="ECO:0000259" key="1">
    <source>
        <dbReference type="Pfam" id="PF12949"/>
    </source>
</evidence>
<organism evidence="2 3">
    <name type="scientific">Listeria phage vB_LmoS_293</name>
    <dbReference type="NCBI Taxonomy" id="1591073"/>
    <lineage>
        <taxon>Viruses</taxon>
        <taxon>Duplodnaviria</taxon>
        <taxon>Heunggongvirae</taxon>
        <taxon>Uroviricota</taxon>
        <taxon>Caudoviricetes</taxon>
        <taxon>Aquingentivirus</taxon>
        <taxon>Aquingentivirus av293</taxon>
    </lineage>
</organism>
<reference evidence="2 3" key="1">
    <citation type="journal article" date="2015" name="Genome Announc.">
        <title>Complete Genome Sequences of vB_LmoS_188 and vB_LmoS_293, Two Bacteriophages with Specificity for Listeria monocytogenes Strains of Serotypes 4b and 4e.</title>
        <authorList>
            <person name="Casey A."/>
            <person name="Jordan K."/>
            <person name="Coffey A."/>
            <person name="McAuliffe O."/>
        </authorList>
    </citation>
    <scope>NUCLEOTIDE SEQUENCE [LARGE SCALE GENOMIC DNA]</scope>
</reference>
<dbReference type="Gene3D" id="1.10.720.30">
    <property type="entry name" value="SAP domain"/>
    <property type="match status" value="1"/>
</dbReference>
<name>A0A0B5CYN2_9CAUD</name>
<dbReference type="InterPro" id="IPR036361">
    <property type="entry name" value="SAP_dom_sf"/>
</dbReference>
<protein>
    <recommendedName>
        <fullName evidence="1">HeH/LEM domain-containing protein</fullName>
    </recommendedName>
</protein>
<dbReference type="KEGG" id="vg:26636892"/>
<sequence>MAARSVKTDSAPIQDFSTMTVAELKEELANRSIEFASNAKKAELVALLEGSE</sequence>
<gene>
    <name evidence="2" type="ORF">SE25_007</name>
</gene>
<dbReference type="InterPro" id="IPR025856">
    <property type="entry name" value="HeH/LEM_domain"/>
</dbReference>
<dbReference type="Proteomes" id="UP000031722">
    <property type="component" value="Segment"/>
</dbReference>
<accession>A0A0B5CYN2</accession>